<accession>V4AQN0</accession>
<dbReference type="KEGG" id="lgi:LOTGIDRAFT_239374"/>
<dbReference type="Gene3D" id="2.10.70.10">
    <property type="entry name" value="Complement Module, domain 1"/>
    <property type="match status" value="1"/>
</dbReference>
<evidence type="ECO:0000256" key="2">
    <source>
        <dbReference type="PROSITE-ProRule" id="PRU00302"/>
    </source>
</evidence>
<evidence type="ECO:0000256" key="3">
    <source>
        <dbReference type="SAM" id="MobiDB-lite"/>
    </source>
</evidence>
<dbReference type="GeneID" id="20251042"/>
<reference evidence="6 7" key="1">
    <citation type="journal article" date="2013" name="Nature">
        <title>Insights into bilaterian evolution from three spiralian genomes.</title>
        <authorList>
            <person name="Simakov O."/>
            <person name="Marletaz F."/>
            <person name="Cho S.J."/>
            <person name="Edsinger-Gonzales E."/>
            <person name="Havlak P."/>
            <person name="Hellsten U."/>
            <person name="Kuo D.H."/>
            <person name="Larsson T."/>
            <person name="Lv J."/>
            <person name="Arendt D."/>
            <person name="Savage R."/>
            <person name="Osoegawa K."/>
            <person name="de Jong P."/>
            <person name="Grimwood J."/>
            <person name="Chapman J.A."/>
            <person name="Shapiro H."/>
            <person name="Aerts A."/>
            <person name="Otillar R.P."/>
            <person name="Terry A.Y."/>
            <person name="Boore J.L."/>
            <person name="Grigoriev I.V."/>
            <person name="Lindberg D.R."/>
            <person name="Seaver E.C."/>
            <person name="Weisblat D.A."/>
            <person name="Putnam N.H."/>
            <person name="Rokhsar D.S."/>
        </authorList>
    </citation>
    <scope>NUCLEOTIDE SEQUENCE [LARGE SCALE GENOMIC DNA]</scope>
</reference>
<dbReference type="InterPro" id="IPR000436">
    <property type="entry name" value="Sushi_SCR_CCP_dom"/>
</dbReference>
<gene>
    <name evidence="6" type="ORF">LOTGIDRAFT_239374</name>
</gene>
<comment type="caution">
    <text evidence="2">Lacks conserved residue(s) required for the propagation of feature annotation.</text>
</comment>
<dbReference type="Pfam" id="PF00084">
    <property type="entry name" value="Sushi"/>
    <property type="match status" value="1"/>
</dbReference>
<organism evidence="6 7">
    <name type="scientific">Lottia gigantea</name>
    <name type="common">Giant owl limpet</name>
    <dbReference type="NCBI Taxonomy" id="225164"/>
    <lineage>
        <taxon>Eukaryota</taxon>
        <taxon>Metazoa</taxon>
        <taxon>Spiralia</taxon>
        <taxon>Lophotrochozoa</taxon>
        <taxon>Mollusca</taxon>
        <taxon>Gastropoda</taxon>
        <taxon>Patellogastropoda</taxon>
        <taxon>Lottioidea</taxon>
        <taxon>Lottiidae</taxon>
        <taxon>Lottia</taxon>
    </lineage>
</organism>
<proteinExistence type="predicted"/>
<dbReference type="Proteomes" id="UP000030746">
    <property type="component" value="Unassembled WGS sequence"/>
</dbReference>
<dbReference type="OrthoDB" id="8961654at2759"/>
<dbReference type="CTD" id="20251042"/>
<name>V4AQN0_LOTGI</name>
<evidence type="ECO:0000313" key="6">
    <source>
        <dbReference type="EMBL" id="ESO95986.1"/>
    </source>
</evidence>
<keyword evidence="1 2" id="KW-1015">Disulfide bond</keyword>
<feature type="signal peptide" evidence="4">
    <location>
        <begin position="1"/>
        <end position="20"/>
    </location>
</feature>
<feature type="domain" description="Sushi" evidence="5">
    <location>
        <begin position="20"/>
        <end position="75"/>
    </location>
</feature>
<evidence type="ECO:0000313" key="7">
    <source>
        <dbReference type="Proteomes" id="UP000030746"/>
    </source>
</evidence>
<dbReference type="PROSITE" id="PS50923">
    <property type="entry name" value="SUSHI"/>
    <property type="match status" value="1"/>
</dbReference>
<protein>
    <recommendedName>
        <fullName evidence="5">Sushi domain-containing protein</fullName>
    </recommendedName>
</protein>
<feature type="disulfide bond" evidence="2">
    <location>
        <begin position="46"/>
        <end position="73"/>
    </location>
</feature>
<evidence type="ECO:0000259" key="5">
    <source>
        <dbReference type="PROSITE" id="PS50923"/>
    </source>
</evidence>
<evidence type="ECO:0000256" key="4">
    <source>
        <dbReference type="SAM" id="SignalP"/>
    </source>
</evidence>
<keyword evidence="4" id="KW-0732">Signal</keyword>
<dbReference type="InterPro" id="IPR035976">
    <property type="entry name" value="Sushi/SCR/CCP_sf"/>
</dbReference>
<feature type="chain" id="PRO_5004716863" description="Sushi domain-containing protein" evidence="4">
    <location>
        <begin position="21"/>
        <end position="142"/>
    </location>
</feature>
<dbReference type="SUPFAM" id="SSF57535">
    <property type="entry name" value="Complement control module/SCR domain"/>
    <property type="match status" value="1"/>
</dbReference>
<dbReference type="AlphaFoldDB" id="V4AQN0"/>
<dbReference type="HOGENOM" id="CLU_1817978_0_0_1"/>
<evidence type="ECO:0000256" key="1">
    <source>
        <dbReference type="ARBA" id="ARBA00023157"/>
    </source>
</evidence>
<dbReference type="RefSeq" id="XP_009053310.1">
    <property type="nucleotide sequence ID" value="XM_009055062.1"/>
</dbReference>
<sequence>MSRIHILLLLVWNGVERVKSECPVLFIPNAIISSANNSLTEFRTECETGYYRTSGDTQRTCINGIWSGTDIVCDELAKGALETRHMFGTSQAARGVGVARAVNEHLPIISRVVSEQSMETDTQSDGTLDLMSTISSVSSGEA</sequence>
<keyword evidence="2" id="KW-0768">Sushi</keyword>
<dbReference type="EMBL" id="KB201550">
    <property type="protein sequence ID" value="ESO95986.1"/>
    <property type="molecule type" value="Genomic_DNA"/>
</dbReference>
<keyword evidence="7" id="KW-1185">Reference proteome</keyword>
<dbReference type="SMART" id="SM00032">
    <property type="entry name" value="CCP"/>
    <property type="match status" value="1"/>
</dbReference>
<feature type="region of interest" description="Disordered" evidence="3">
    <location>
        <begin position="115"/>
        <end position="142"/>
    </location>
</feature>